<protein>
    <submittedName>
        <fullName evidence="1">Uncharacterized protein</fullName>
    </submittedName>
</protein>
<evidence type="ECO:0000313" key="1">
    <source>
        <dbReference type="EMBL" id="EKC54125.1"/>
    </source>
</evidence>
<dbReference type="EMBL" id="AJWZ01008432">
    <property type="protein sequence ID" value="EKC54125.1"/>
    <property type="molecule type" value="Genomic_DNA"/>
</dbReference>
<dbReference type="AlphaFoldDB" id="K1SK18"/>
<organism evidence="1">
    <name type="scientific">human gut metagenome</name>
    <dbReference type="NCBI Taxonomy" id="408170"/>
    <lineage>
        <taxon>unclassified sequences</taxon>
        <taxon>metagenomes</taxon>
        <taxon>organismal metagenomes</taxon>
    </lineage>
</organism>
<name>K1SK18_9ZZZZ</name>
<sequence length="37" mass="4124">KAVLAHRLLLNGKARMSHTTEEDVVEEIVGKIQVPKL</sequence>
<reference evidence="1" key="1">
    <citation type="journal article" date="2013" name="Environ. Microbiol.">
        <title>Microbiota from the distal guts of lean and obese adolescents exhibit partial functional redundancy besides clear differences in community structure.</title>
        <authorList>
            <person name="Ferrer M."/>
            <person name="Ruiz A."/>
            <person name="Lanza F."/>
            <person name="Haange S.B."/>
            <person name="Oberbach A."/>
            <person name="Till H."/>
            <person name="Bargiela R."/>
            <person name="Campoy C."/>
            <person name="Segura M.T."/>
            <person name="Richter M."/>
            <person name="von Bergen M."/>
            <person name="Seifert J."/>
            <person name="Suarez A."/>
        </authorList>
    </citation>
    <scope>NUCLEOTIDE SEQUENCE</scope>
</reference>
<proteinExistence type="predicted"/>
<comment type="caution">
    <text evidence="1">The sequence shown here is derived from an EMBL/GenBank/DDBJ whole genome shotgun (WGS) entry which is preliminary data.</text>
</comment>
<feature type="non-terminal residue" evidence="1">
    <location>
        <position position="1"/>
    </location>
</feature>
<gene>
    <name evidence="1" type="ORF">OBE_12249</name>
</gene>
<accession>K1SK18</accession>